<accession>A0A5J9W2X5</accession>
<feature type="compositionally biased region" description="Pro residues" evidence="3">
    <location>
        <begin position="105"/>
        <end position="127"/>
    </location>
</feature>
<keyword evidence="6" id="KW-1185">Reference proteome</keyword>
<feature type="compositionally biased region" description="Low complexity" evidence="3">
    <location>
        <begin position="28"/>
        <end position="40"/>
    </location>
</feature>
<feature type="non-terminal residue" evidence="5">
    <location>
        <position position="1"/>
    </location>
</feature>
<dbReference type="SMART" id="SM00360">
    <property type="entry name" value="RRM"/>
    <property type="match status" value="2"/>
</dbReference>
<gene>
    <name evidence="5" type="ORF">EJB05_15409</name>
</gene>
<evidence type="ECO:0000256" key="2">
    <source>
        <dbReference type="PROSITE-ProRule" id="PRU00176"/>
    </source>
</evidence>
<proteinExistence type="predicted"/>
<feature type="region of interest" description="Disordered" evidence="3">
    <location>
        <begin position="531"/>
        <end position="555"/>
    </location>
</feature>
<dbReference type="Pfam" id="PF00076">
    <property type="entry name" value="RRM_1"/>
    <property type="match status" value="2"/>
</dbReference>
<dbReference type="AlphaFoldDB" id="A0A5J9W2X5"/>
<evidence type="ECO:0000259" key="4">
    <source>
        <dbReference type="PROSITE" id="PS50102"/>
    </source>
</evidence>
<organism evidence="5 6">
    <name type="scientific">Eragrostis curvula</name>
    <name type="common">weeping love grass</name>
    <dbReference type="NCBI Taxonomy" id="38414"/>
    <lineage>
        <taxon>Eukaryota</taxon>
        <taxon>Viridiplantae</taxon>
        <taxon>Streptophyta</taxon>
        <taxon>Embryophyta</taxon>
        <taxon>Tracheophyta</taxon>
        <taxon>Spermatophyta</taxon>
        <taxon>Magnoliopsida</taxon>
        <taxon>Liliopsida</taxon>
        <taxon>Poales</taxon>
        <taxon>Poaceae</taxon>
        <taxon>PACMAD clade</taxon>
        <taxon>Chloridoideae</taxon>
        <taxon>Eragrostideae</taxon>
        <taxon>Eragrostidinae</taxon>
        <taxon>Eragrostis</taxon>
    </lineage>
</organism>
<dbReference type="InterPro" id="IPR035979">
    <property type="entry name" value="RBD_domain_sf"/>
</dbReference>
<dbReference type="InterPro" id="IPR012677">
    <property type="entry name" value="Nucleotide-bd_a/b_plait_sf"/>
</dbReference>
<evidence type="ECO:0000313" key="5">
    <source>
        <dbReference type="EMBL" id="TVU41854.1"/>
    </source>
</evidence>
<feature type="compositionally biased region" description="Low complexity" evidence="3">
    <location>
        <begin position="65"/>
        <end position="77"/>
    </location>
</feature>
<feature type="domain" description="RRM" evidence="4">
    <location>
        <begin position="424"/>
        <end position="505"/>
    </location>
</feature>
<dbReference type="Proteomes" id="UP000324897">
    <property type="component" value="Chromosome 4"/>
</dbReference>
<dbReference type="SUPFAM" id="SSF54928">
    <property type="entry name" value="RNA-binding domain, RBD"/>
    <property type="match status" value="2"/>
</dbReference>
<dbReference type="EMBL" id="RWGY01000007">
    <property type="protein sequence ID" value="TVU41854.1"/>
    <property type="molecule type" value="Genomic_DNA"/>
</dbReference>
<dbReference type="PANTHER" id="PTHR21245">
    <property type="entry name" value="HETEROGENEOUS NUCLEAR RIBONUCLEOPROTEIN"/>
    <property type="match status" value="1"/>
</dbReference>
<dbReference type="InterPro" id="IPR000504">
    <property type="entry name" value="RRM_dom"/>
</dbReference>
<feature type="compositionally biased region" description="Pro residues" evidence="3">
    <location>
        <begin position="10"/>
        <end position="27"/>
    </location>
</feature>
<protein>
    <recommendedName>
        <fullName evidence="4">RRM domain-containing protein</fullName>
    </recommendedName>
</protein>
<evidence type="ECO:0000256" key="1">
    <source>
        <dbReference type="ARBA" id="ARBA00022884"/>
    </source>
</evidence>
<evidence type="ECO:0000256" key="3">
    <source>
        <dbReference type="SAM" id="MobiDB-lite"/>
    </source>
</evidence>
<dbReference type="GO" id="GO:0003723">
    <property type="term" value="F:RNA binding"/>
    <property type="evidence" value="ECO:0007669"/>
    <property type="project" value="UniProtKB-UniRule"/>
</dbReference>
<evidence type="ECO:0000313" key="6">
    <source>
        <dbReference type="Proteomes" id="UP000324897"/>
    </source>
</evidence>
<dbReference type="Gramene" id="TVU41854">
    <property type="protein sequence ID" value="TVU41854"/>
    <property type="gene ID" value="EJB05_15409"/>
</dbReference>
<feature type="domain" description="RRM" evidence="4">
    <location>
        <begin position="278"/>
        <end position="358"/>
    </location>
</feature>
<dbReference type="CDD" id="cd00590">
    <property type="entry name" value="RRM_SF"/>
    <property type="match status" value="2"/>
</dbReference>
<dbReference type="OrthoDB" id="3800936at2759"/>
<name>A0A5J9W2X5_9POAL</name>
<reference evidence="5 6" key="1">
    <citation type="journal article" date="2019" name="Sci. Rep.">
        <title>A high-quality genome of Eragrostis curvula grass provides insights into Poaceae evolution and supports new strategies to enhance forage quality.</title>
        <authorList>
            <person name="Carballo J."/>
            <person name="Santos B.A.C.M."/>
            <person name="Zappacosta D."/>
            <person name="Garbus I."/>
            <person name="Selva J.P."/>
            <person name="Gallo C.A."/>
            <person name="Diaz A."/>
            <person name="Albertini E."/>
            <person name="Caccamo M."/>
            <person name="Echenique V."/>
        </authorList>
    </citation>
    <scope>NUCLEOTIDE SEQUENCE [LARGE SCALE GENOMIC DNA]</scope>
    <source>
        <strain evidence="6">cv. Victoria</strain>
        <tissue evidence="5">Leaf</tissue>
    </source>
</reference>
<keyword evidence="1 2" id="KW-0694">RNA-binding</keyword>
<feature type="region of interest" description="Disordered" evidence="3">
    <location>
        <begin position="1"/>
        <end position="154"/>
    </location>
</feature>
<sequence length="570" mass="61145">MKPAAHPLRRPTPPAASPPPPPSPSPFASPSLPLPSAVLPPKKRRVFQTPRRAATPIPPPPPLPALARLAAGADSPAVPAPIPMPPAGAAASLPVAKKPSLRPTGKPPLPPRPPPKKPSSLPPPPPAADEKPSTPPLTDVAAESATPRKVRNYRRKISHKGAIAAAPAAAAGEASAAAGALHPGDGRESMDSLGDQNAGWDGVVDKDQILGETAGEKPVTGFSAVAACEALLGKKRERGGSWAGKTEDCVAPEMGKVMSKSEEGGEEGMSEEQRRLATEVFVGGLDKNAKEADVRAAMAMAGEVAEVRMVMDAWAKKNKGFCFVRYREAEQATKAIEEFGHVKIMKLLQKIGIENINTVILKADCNKPGYNRGYAHLELESTKDAQMAYKKLSRKGVFGRSLNITVAWAEPSTDPDDKEMQKVKSVFAEGIPDSWGRAKVAEIFKRYGKVEHVVLPCDMRSATSNDIAYIHYATREAALLCIESFDGQELTETDSKDFHISGGSFMSEPYPILHTPAMYSREKRVFSKLGDDSSSFTRHNPRARHESSTYAMSTSRLIADEDDNPDWFGS</sequence>
<dbReference type="PROSITE" id="PS50102">
    <property type="entry name" value="RRM"/>
    <property type="match status" value="2"/>
</dbReference>
<dbReference type="Gene3D" id="3.30.70.330">
    <property type="match status" value="3"/>
</dbReference>
<comment type="caution">
    <text evidence="5">The sequence shown here is derived from an EMBL/GenBank/DDBJ whole genome shotgun (WGS) entry which is preliminary data.</text>
</comment>